<feature type="domain" description="RapA2 cadherin-like" evidence="4">
    <location>
        <begin position="185"/>
        <end position="262"/>
    </location>
</feature>
<dbReference type="InterPro" id="IPR010221">
    <property type="entry name" value="VCBS_dom"/>
</dbReference>
<dbReference type="InterPro" id="IPR040853">
    <property type="entry name" value="RapA2_cadherin-like"/>
</dbReference>
<evidence type="ECO:0000256" key="2">
    <source>
        <dbReference type="ARBA" id="ARBA00022525"/>
    </source>
</evidence>
<dbReference type="Pfam" id="PF00353">
    <property type="entry name" value="HemolysinCabind"/>
    <property type="match status" value="9"/>
</dbReference>
<feature type="domain" description="RapA2 cadherin-like" evidence="4">
    <location>
        <begin position="78"/>
        <end position="149"/>
    </location>
</feature>
<dbReference type="InterPro" id="IPR050557">
    <property type="entry name" value="RTX_toxin/Mannuronan_C5-epim"/>
</dbReference>
<accession>A0A239HGL6</accession>
<reference evidence="6" key="1">
    <citation type="submission" date="2017-06" db="EMBL/GenBank/DDBJ databases">
        <authorList>
            <person name="Varghese N."/>
            <person name="Submissions S."/>
        </authorList>
    </citation>
    <scope>NUCLEOTIDE SEQUENCE [LARGE SCALE GENOMIC DNA]</scope>
    <source>
        <strain evidence="6">LNB2</strain>
    </source>
</reference>
<dbReference type="InterPro" id="IPR019960">
    <property type="entry name" value="T1SS_VCA0849"/>
</dbReference>
<dbReference type="Gene3D" id="2.150.10.10">
    <property type="entry name" value="Serralysin-like metalloprotease, C-terminal"/>
    <property type="match status" value="5"/>
</dbReference>
<feature type="region of interest" description="Disordered" evidence="3">
    <location>
        <begin position="1215"/>
        <end position="1235"/>
    </location>
</feature>
<evidence type="ECO:0000313" key="6">
    <source>
        <dbReference type="Proteomes" id="UP000198281"/>
    </source>
</evidence>
<keyword evidence="6" id="KW-1185">Reference proteome</keyword>
<protein>
    <submittedName>
        <fullName evidence="5">Type I secretion C-terminal target domain (VC_A0849 subclass)</fullName>
    </submittedName>
</protein>
<dbReference type="GO" id="GO:0005576">
    <property type="term" value="C:extracellular region"/>
    <property type="evidence" value="ECO:0007669"/>
    <property type="project" value="UniProtKB-SubCell"/>
</dbReference>
<sequence>MGRAGAGVLVAGSRRRAGAAGRSVPANIMSANMAWRPMAGRAFSIAPAFGLPMLLAACGGGGGGGGSRPETTPTPPPAPAVTPDSATIAPGAAAATGNVLANDTPAAGQAGAPTVSAVAVQGGAAGTVGQPIVTDFGTLTLNSNGSYSYAALDNAAVKALAAGQTHTDIFSYTVTNSSGSQTGRLNLTITGVNDAPVAVADSAAVAPGTMAATGNVLTNDSDVDAGTTLAITQVNGAAANVGQVIVGTYGSLKLNADGSYSYTLDNGDVDTQRLAAGQSATESFTYRVSDGAGGTTQATLTLTVTGTNDAPVATVDMAAVTEDAAGNVVSGNVLANDSDADAGTTLAITQVNGATANVGQVIVGTYGSLKLNADGSYSYTLDNGDVDTQALAAGQRGEDVFSYLVGDGAGGTTTGQITVTVNGHSGVVDDVVTIDAAAASGASFNLFANDDGSGFQLQLLQRPDGSGTGGAGQLTLSSSIGTLTVEADGAAVYGFHRGSSDIGAGQSFTDYFKYSGQDASGQSDTATIRVTISRAAERTIDGTAGADRLVAEIADTVLNGGSGNDVLVGGHGRDVLNGGAGDDRLTGWINDQLAGANAANRDQFIGGAGDDVIVGGHGSLADVAIYSGKRSDYSIQVSGDEIIVRDLNVADGDDGIDRLTGIELLQFSDQIADQSPSRAYFGVVNDGVRDSAVNLSGSRTFAIGPVSGGNVFYNDTATAELLTFDGATAPSWLRFDTASQRVVGTAPVGFEGTIDLVIRPVGPDATGAFDTTRLYFYTPRAGDVVGSNGVAERFVGSAGADRVFNMGRDDVAVASAGADVYEGSPDEVYAGAWPLIDYSASDAGIFLDLGLGVAQGGYAEGDIILNVGSIIGTSFADQIIAGPATEVIDPGAGDDIVIVANTTSLPLWSSIYGVYVWGGEGADTIQGNSSVNLIVDYSRSAAGITLTVGARASGGDAEGDLLTNVDRIIGTRFDDLIRLEPVASFFSGGSVEGGDGNDRIEGNDGSSYRLDGGSGNDQIFGFDGDDGLTGGGGADMLDGGAGIDTAYYQGAGGIQIDLTLGTAHGGDAEGDTLVGIENIHTEIYADDVLIGNAGDNVLSSQGGNDRLYGMAGDDTLEIYFGVTNALIDGGDGIDTFRAGEFTTVDLAAGTATKLSGGTATLISIENVEVSADGATVYGTDGANVLRSGTSGDTFLYGRGGDDRLEGSFGNDVLEGGSGADRIDGGPGGIEGGPRGIDTASYAGSTSAVQVDLRTGLGSGGDAAGDTLFNIENLDGGSAGDVLVGSDEVNMLRGNGGNDILLAIGGGDQLAGGNGDDLLIGGTQSGGAGNDVLVMLDGDGPSSAGGTGADTFLFDTAVGRGAPGYNFATRIQDFTQAEGDRIDLSDLRDGGGAVLGLQDILDNSAVAGGNLVIDLSSFTAGGQAVIGSITLAGINDAGALGAADFIFSGGVDWQAQLPAGLSLT</sequence>
<dbReference type="PRINTS" id="PR00313">
    <property type="entry name" value="CABNDNGRPT"/>
</dbReference>
<dbReference type="GO" id="GO:0005509">
    <property type="term" value="F:calcium ion binding"/>
    <property type="evidence" value="ECO:0007669"/>
    <property type="project" value="InterPro"/>
</dbReference>
<organism evidence="5 6">
    <name type="scientific">Edaphosphingomonas laterariae</name>
    <dbReference type="NCBI Taxonomy" id="861865"/>
    <lineage>
        <taxon>Bacteria</taxon>
        <taxon>Pseudomonadati</taxon>
        <taxon>Pseudomonadota</taxon>
        <taxon>Alphaproteobacteria</taxon>
        <taxon>Sphingomonadales</taxon>
        <taxon>Rhizorhabdaceae</taxon>
        <taxon>Edaphosphingomonas</taxon>
    </lineage>
</organism>
<evidence type="ECO:0000256" key="1">
    <source>
        <dbReference type="ARBA" id="ARBA00004613"/>
    </source>
</evidence>
<dbReference type="Proteomes" id="UP000198281">
    <property type="component" value="Unassembled WGS sequence"/>
</dbReference>
<dbReference type="GO" id="GO:0016020">
    <property type="term" value="C:membrane"/>
    <property type="evidence" value="ECO:0007669"/>
    <property type="project" value="InterPro"/>
</dbReference>
<evidence type="ECO:0000259" key="4">
    <source>
        <dbReference type="Pfam" id="PF17803"/>
    </source>
</evidence>
<dbReference type="PROSITE" id="PS00330">
    <property type="entry name" value="HEMOLYSIN_CALCIUM"/>
    <property type="match status" value="5"/>
</dbReference>
<dbReference type="EMBL" id="FZOS01000017">
    <property type="protein sequence ID" value="SNS80480.1"/>
    <property type="molecule type" value="Genomic_DNA"/>
</dbReference>
<dbReference type="PANTHER" id="PTHR38340:SF1">
    <property type="entry name" value="S-LAYER PROTEIN"/>
    <property type="match status" value="1"/>
</dbReference>
<gene>
    <name evidence="5" type="ORF">SAMN06295912_11714</name>
</gene>
<dbReference type="InterPro" id="IPR015919">
    <property type="entry name" value="Cadherin-like_sf"/>
</dbReference>
<dbReference type="NCBIfam" id="TIGR01965">
    <property type="entry name" value="VCBS_repeat"/>
    <property type="match status" value="3"/>
</dbReference>
<dbReference type="SUPFAM" id="SSF49313">
    <property type="entry name" value="Cadherin-like"/>
    <property type="match status" value="1"/>
</dbReference>
<dbReference type="InterPro" id="IPR001343">
    <property type="entry name" value="Hemolysn_Ca-bd"/>
</dbReference>
<dbReference type="PANTHER" id="PTHR38340">
    <property type="entry name" value="S-LAYER PROTEIN"/>
    <property type="match status" value="1"/>
</dbReference>
<feature type="compositionally biased region" description="Gly residues" evidence="3">
    <location>
        <begin position="1224"/>
        <end position="1234"/>
    </location>
</feature>
<dbReference type="NCBIfam" id="TIGR03661">
    <property type="entry name" value="T1SS_VCA0849"/>
    <property type="match status" value="1"/>
</dbReference>
<dbReference type="Pfam" id="PF17803">
    <property type="entry name" value="Cadherin_4"/>
    <property type="match status" value="3"/>
</dbReference>
<keyword evidence="2" id="KW-0964">Secreted</keyword>
<dbReference type="InterPro" id="IPR011049">
    <property type="entry name" value="Serralysin-like_metalloprot_C"/>
</dbReference>
<feature type="domain" description="RapA2 cadherin-like" evidence="4">
    <location>
        <begin position="298"/>
        <end position="379"/>
    </location>
</feature>
<dbReference type="SUPFAM" id="SSF51120">
    <property type="entry name" value="beta-Roll"/>
    <property type="match status" value="3"/>
</dbReference>
<feature type="region of interest" description="Disordered" evidence="3">
    <location>
        <begin position="60"/>
        <end position="83"/>
    </location>
</feature>
<dbReference type="InterPro" id="IPR018511">
    <property type="entry name" value="Hemolysin-typ_Ca-bd_CS"/>
</dbReference>
<comment type="subcellular location">
    <subcellularLocation>
        <location evidence="1">Secreted</location>
    </subcellularLocation>
</comment>
<dbReference type="InterPro" id="IPR013783">
    <property type="entry name" value="Ig-like_fold"/>
</dbReference>
<evidence type="ECO:0000313" key="5">
    <source>
        <dbReference type="EMBL" id="SNS80480.1"/>
    </source>
</evidence>
<name>A0A239HGL6_9SPHN</name>
<evidence type="ECO:0000256" key="3">
    <source>
        <dbReference type="SAM" id="MobiDB-lite"/>
    </source>
</evidence>
<proteinExistence type="predicted"/>
<dbReference type="Gene3D" id="2.60.40.10">
    <property type="entry name" value="Immunoglobulins"/>
    <property type="match status" value="2"/>
</dbReference>